<comment type="catalytic activity">
    <reaction evidence="1">
        <text>ATP + protein L-histidine = ADP + protein N-phospho-L-histidine.</text>
        <dbReference type="EC" id="2.7.13.3"/>
    </reaction>
</comment>
<dbReference type="InterPro" id="IPR011712">
    <property type="entry name" value="Sig_transdc_His_kin_sub3_dim/P"/>
</dbReference>
<dbReference type="EMBL" id="LQZQ01000002">
    <property type="protein sequence ID" value="KYG81690.1"/>
    <property type="molecule type" value="Genomic_DNA"/>
</dbReference>
<feature type="transmembrane region" description="Helical" evidence="9">
    <location>
        <begin position="12"/>
        <end position="34"/>
    </location>
</feature>
<dbReference type="InterPro" id="IPR003594">
    <property type="entry name" value="HATPase_dom"/>
</dbReference>
<keyword evidence="9" id="KW-0812">Transmembrane</keyword>
<dbReference type="PANTHER" id="PTHR24421">
    <property type="entry name" value="NITRATE/NITRITE SENSOR PROTEIN NARX-RELATED"/>
    <property type="match status" value="1"/>
</dbReference>
<organism evidence="11 12">
    <name type="scientific">Roseivirga ehrenbergii (strain DSM 102268 / JCM 13514 / KCTC 12282 / NCIMB 14502 / KMM 6017)</name>
    <dbReference type="NCBI Taxonomy" id="279360"/>
    <lineage>
        <taxon>Bacteria</taxon>
        <taxon>Pseudomonadati</taxon>
        <taxon>Bacteroidota</taxon>
        <taxon>Cytophagia</taxon>
        <taxon>Cytophagales</taxon>
        <taxon>Roseivirgaceae</taxon>
        <taxon>Roseivirga</taxon>
    </lineage>
</organism>
<sequence length="263" mass="29621">MESEQEIAYRTFVYLGTLGMLLLASAVVLFIYLYQRKLLKKKIAFQEVEDLLKEQELKSTYALMQGQDLERKRIAEELHDNLGSILVTLNMYTDTALSTTDIKRKNELINRISEIATKASDETRKLSHRLDSVSLKHFGLKTALDDLVSAIKDTRHIKVKSSILIDNSISGEISLNVYRITQELINNTLKHAGAKHISIELHEVANEYLSFIYTDDGIGFNQSQTVSGAGLINIKSRVHKMGGDISIESEEKGINVVIEIPLK</sequence>
<protein>
    <recommendedName>
        <fullName evidence="2">histidine kinase</fullName>
        <ecNumber evidence="2">2.7.13.3</ecNumber>
    </recommendedName>
</protein>
<dbReference type="OrthoDB" id="5401121at2"/>
<evidence type="ECO:0000256" key="1">
    <source>
        <dbReference type="ARBA" id="ARBA00000085"/>
    </source>
</evidence>
<keyword evidence="3" id="KW-0597">Phosphoprotein</keyword>
<evidence type="ECO:0000256" key="3">
    <source>
        <dbReference type="ARBA" id="ARBA00022553"/>
    </source>
</evidence>
<dbReference type="Gene3D" id="1.20.5.1930">
    <property type="match status" value="1"/>
</dbReference>
<evidence type="ECO:0000259" key="10">
    <source>
        <dbReference type="PROSITE" id="PS50109"/>
    </source>
</evidence>
<proteinExistence type="predicted"/>
<dbReference type="Pfam" id="PF02518">
    <property type="entry name" value="HATPase_c"/>
    <property type="match status" value="1"/>
</dbReference>
<evidence type="ECO:0000313" key="12">
    <source>
        <dbReference type="Proteomes" id="UP000075583"/>
    </source>
</evidence>
<accession>A0A150XSH1</accession>
<evidence type="ECO:0000313" key="11">
    <source>
        <dbReference type="EMBL" id="KYG81690.1"/>
    </source>
</evidence>
<evidence type="ECO:0000256" key="2">
    <source>
        <dbReference type="ARBA" id="ARBA00012438"/>
    </source>
</evidence>
<dbReference type="PANTHER" id="PTHR24421:SF10">
    <property type="entry name" value="NITRATE_NITRITE SENSOR PROTEIN NARQ"/>
    <property type="match status" value="1"/>
</dbReference>
<dbReference type="STRING" id="279360.MB14_13995"/>
<dbReference type="InterPro" id="IPR005467">
    <property type="entry name" value="His_kinase_dom"/>
</dbReference>
<reference evidence="11" key="1">
    <citation type="submission" date="2016-01" db="EMBL/GenBank/DDBJ databases">
        <title>Genome sequencing of Roseivirga ehrenbergii KMM 6017.</title>
        <authorList>
            <person name="Selvaratnam C."/>
            <person name="Thevarajoo S."/>
            <person name="Goh K.M."/>
            <person name="Ee R."/>
            <person name="Chan K.-G."/>
            <person name="Chong C.S."/>
        </authorList>
    </citation>
    <scope>NUCLEOTIDE SEQUENCE [LARGE SCALE GENOMIC DNA]</scope>
    <source>
        <strain evidence="11">KMM 6017</strain>
    </source>
</reference>
<keyword evidence="12" id="KW-1185">Reference proteome</keyword>
<dbReference type="InterPro" id="IPR050482">
    <property type="entry name" value="Sensor_HK_TwoCompSys"/>
</dbReference>
<keyword evidence="5" id="KW-0547">Nucleotide-binding</keyword>
<keyword evidence="9" id="KW-1133">Transmembrane helix</keyword>
<dbReference type="Proteomes" id="UP000075583">
    <property type="component" value="Unassembled WGS sequence"/>
</dbReference>
<gene>
    <name evidence="11" type="ORF">MB14_13995</name>
</gene>
<evidence type="ECO:0000256" key="5">
    <source>
        <dbReference type="ARBA" id="ARBA00022741"/>
    </source>
</evidence>
<dbReference type="Gene3D" id="3.30.565.10">
    <property type="entry name" value="Histidine kinase-like ATPase, C-terminal domain"/>
    <property type="match status" value="1"/>
</dbReference>
<keyword evidence="6" id="KW-0418">Kinase</keyword>
<name>A0A150XSH1_ROSEK</name>
<dbReference type="GO" id="GO:0046983">
    <property type="term" value="F:protein dimerization activity"/>
    <property type="evidence" value="ECO:0007669"/>
    <property type="project" value="InterPro"/>
</dbReference>
<keyword evidence="4" id="KW-0808">Transferase</keyword>
<evidence type="ECO:0000256" key="6">
    <source>
        <dbReference type="ARBA" id="ARBA00022777"/>
    </source>
</evidence>
<dbReference type="GO" id="GO:0005524">
    <property type="term" value="F:ATP binding"/>
    <property type="evidence" value="ECO:0007669"/>
    <property type="project" value="UniProtKB-KW"/>
</dbReference>
<dbReference type="SMART" id="SM00387">
    <property type="entry name" value="HATPase_c"/>
    <property type="match status" value="1"/>
</dbReference>
<evidence type="ECO:0000256" key="8">
    <source>
        <dbReference type="ARBA" id="ARBA00023012"/>
    </source>
</evidence>
<dbReference type="InterPro" id="IPR036890">
    <property type="entry name" value="HATPase_C_sf"/>
</dbReference>
<feature type="domain" description="Histidine kinase" evidence="10">
    <location>
        <begin position="73"/>
        <end position="263"/>
    </location>
</feature>
<dbReference type="EC" id="2.7.13.3" evidence="2"/>
<dbReference type="CDD" id="cd16917">
    <property type="entry name" value="HATPase_UhpB-NarQ-NarX-like"/>
    <property type="match status" value="1"/>
</dbReference>
<keyword evidence="7" id="KW-0067">ATP-binding</keyword>
<evidence type="ECO:0000256" key="7">
    <source>
        <dbReference type="ARBA" id="ARBA00022840"/>
    </source>
</evidence>
<dbReference type="GO" id="GO:0000155">
    <property type="term" value="F:phosphorelay sensor kinase activity"/>
    <property type="evidence" value="ECO:0007669"/>
    <property type="project" value="InterPro"/>
</dbReference>
<evidence type="ECO:0000256" key="9">
    <source>
        <dbReference type="SAM" id="Phobius"/>
    </source>
</evidence>
<comment type="caution">
    <text evidence="11">The sequence shown here is derived from an EMBL/GenBank/DDBJ whole genome shotgun (WGS) entry which is preliminary data.</text>
</comment>
<dbReference type="PROSITE" id="PS50109">
    <property type="entry name" value="HIS_KIN"/>
    <property type="match status" value="1"/>
</dbReference>
<dbReference type="Pfam" id="PF07730">
    <property type="entry name" value="HisKA_3"/>
    <property type="match status" value="1"/>
</dbReference>
<dbReference type="RefSeq" id="WP_062588896.1">
    <property type="nucleotide sequence ID" value="NZ_LQZQ01000002.1"/>
</dbReference>
<dbReference type="AlphaFoldDB" id="A0A150XSH1"/>
<evidence type="ECO:0000256" key="4">
    <source>
        <dbReference type="ARBA" id="ARBA00022679"/>
    </source>
</evidence>
<dbReference type="GO" id="GO:0016020">
    <property type="term" value="C:membrane"/>
    <property type="evidence" value="ECO:0007669"/>
    <property type="project" value="InterPro"/>
</dbReference>
<dbReference type="SUPFAM" id="SSF55874">
    <property type="entry name" value="ATPase domain of HSP90 chaperone/DNA topoisomerase II/histidine kinase"/>
    <property type="match status" value="1"/>
</dbReference>
<keyword evidence="9" id="KW-0472">Membrane</keyword>
<keyword evidence="8" id="KW-0902">Two-component regulatory system</keyword>